<gene>
    <name evidence="4" type="ORF">ABC974_27870</name>
</gene>
<evidence type="ECO:0000313" key="4">
    <source>
        <dbReference type="EMBL" id="MEN2793469.1"/>
    </source>
</evidence>
<keyword evidence="2 4" id="KW-0808">Transferase</keyword>
<dbReference type="RefSeq" id="WP_343892749.1">
    <property type="nucleotide sequence ID" value="NZ_BAAAEH010000062.1"/>
</dbReference>
<dbReference type="SUPFAM" id="SSF56214">
    <property type="entry name" value="4'-phosphopantetheinyl transferase"/>
    <property type="match status" value="2"/>
</dbReference>
<comment type="similarity">
    <text evidence="1">Belongs to the P-Pant transferase superfamily. Gsp/Sfp/HetI/AcpT family.</text>
</comment>
<dbReference type="Gene3D" id="3.90.470.20">
    <property type="entry name" value="4'-phosphopantetheinyl transferase domain"/>
    <property type="match status" value="2"/>
</dbReference>
<reference evidence="4 5" key="1">
    <citation type="submission" date="2024-05" db="EMBL/GenBank/DDBJ databases">
        <authorList>
            <person name="Liu Q."/>
            <person name="Xin Y.-H."/>
        </authorList>
    </citation>
    <scope>NUCLEOTIDE SEQUENCE [LARGE SCALE GENOMIC DNA]</scope>
    <source>
        <strain evidence="4 5">CGMCC 1.10181</strain>
    </source>
</reference>
<evidence type="ECO:0000256" key="2">
    <source>
        <dbReference type="ARBA" id="ARBA00022679"/>
    </source>
</evidence>
<proteinExistence type="inferred from homology"/>
<dbReference type="Proteomes" id="UP001419910">
    <property type="component" value="Unassembled WGS sequence"/>
</dbReference>
<dbReference type="PANTHER" id="PTHR12215:SF10">
    <property type="entry name" value="L-AMINOADIPATE-SEMIALDEHYDE DEHYDROGENASE-PHOSPHOPANTETHEINYL TRANSFERASE"/>
    <property type="match status" value="1"/>
</dbReference>
<dbReference type="EMBL" id="JBDIME010000049">
    <property type="protein sequence ID" value="MEN2793469.1"/>
    <property type="molecule type" value="Genomic_DNA"/>
</dbReference>
<dbReference type="GO" id="GO:0016740">
    <property type="term" value="F:transferase activity"/>
    <property type="evidence" value="ECO:0007669"/>
    <property type="project" value="UniProtKB-KW"/>
</dbReference>
<organism evidence="4 5">
    <name type="scientific">Sphingomonas oligophenolica</name>
    <dbReference type="NCBI Taxonomy" id="301154"/>
    <lineage>
        <taxon>Bacteria</taxon>
        <taxon>Pseudomonadati</taxon>
        <taxon>Pseudomonadota</taxon>
        <taxon>Alphaproteobacteria</taxon>
        <taxon>Sphingomonadales</taxon>
        <taxon>Sphingomonadaceae</taxon>
        <taxon>Sphingomonas</taxon>
    </lineage>
</organism>
<keyword evidence="5" id="KW-1185">Reference proteome</keyword>
<evidence type="ECO:0000256" key="1">
    <source>
        <dbReference type="ARBA" id="ARBA00010990"/>
    </source>
</evidence>
<protein>
    <submittedName>
        <fullName evidence="4">4'-phosphopantetheinyl transferase superfamily protein</fullName>
    </submittedName>
</protein>
<dbReference type="InterPro" id="IPR037143">
    <property type="entry name" value="4-PPantetheinyl_Trfase_dom_sf"/>
</dbReference>
<comment type="caution">
    <text evidence="4">The sequence shown here is derived from an EMBL/GenBank/DDBJ whole genome shotgun (WGS) entry which is preliminary data.</text>
</comment>
<name>A0ABU9YCC3_9SPHN</name>
<evidence type="ECO:0000313" key="5">
    <source>
        <dbReference type="Proteomes" id="UP001419910"/>
    </source>
</evidence>
<dbReference type="Pfam" id="PF01648">
    <property type="entry name" value="ACPS"/>
    <property type="match status" value="1"/>
</dbReference>
<dbReference type="InterPro" id="IPR008278">
    <property type="entry name" value="4-PPantetheinyl_Trfase_dom"/>
</dbReference>
<dbReference type="InterPro" id="IPR050559">
    <property type="entry name" value="P-Pant_transferase_sf"/>
</dbReference>
<accession>A0ABU9YCC3</accession>
<dbReference type="PANTHER" id="PTHR12215">
    <property type="entry name" value="PHOSPHOPANTETHEINE TRANSFERASE"/>
    <property type="match status" value="1"/>
</dbReference>
<evidence type="ECO:0000259" key="3">
    <source>
        <dbReference type="Pfam" id="PF01648"/>
    </source>
</evidence>
<feature type="domain" description="4'-phosphopantetheinyl transferase" evidence="3">
    <location>
        <begin position="103"/>
        <end position="172"/>
    </location>
</feature>
<sequence length="247" mass="26274">MAIVELHRDTLDVDDAVVAHCAGLIAPDERDRAARFHFDHDRRRFIVRRGRLRAVLAERVGGAPEKLVFTTGPLGKPLLPAGPHFSASHSGERMIVAIAEVELGCDIERIDETIDWRPVAESFFAPGECAALKPLSGAAGRQSFFDCWTRKEAFVKALGQGLSYPLDAFDVSVGQAAILLAGGEGWAIAAASPGPGYVGAVVAKDDGLPLEIRWVDRAGQARATRSDLNSIMISTSTGRATSSASAA</sequence>